<gene>
    <name evidence="2" type="ORF">EVG20_g4538</name>
</gene>
<comment type="caution">
    <text evidence="2">The sequence shown here is derived from an EMBL/GenBank/DDBJ whole genome shotgun (WGS) entry which is preliminary data.</text>
</comment>
<reference evidence="2 3" key="1">
    <citation type="submission" date="2019-02" db="EMBL/GenBank/DDBJ databases">
        <title>Genome sequencing of the rare red list fungi Dentipellis fragilis.</title>
        <authorList>
            <person name="Buettner E."/>
            <person name="Kellner H."/>
        </authorList>
    </citation>
    <scope>NUCLEOTIDE SEQUENCE [LARGE SCALE GENOMIC DNA]</scope>
    <source>
        <strain evidence="2 3">DSM 105465</strain>
    </source>
</reference>
<dbReference type="EMBL" id="SEOQ01000238">
    <property type="protein sequence ID" value="TFY66545.1"/>
    <property type="molecule type" value="Genomic_DNA"/>
</dbReference>
<accession>A0A4Y9YW77</accession>
<dbReference type="Proteomes" id="UP000298327">
    <property type="component" value="Unassembled WGS sequence"/>
</dbReference>
<evidence type="ECO:0000313" key="3">
    <source>
        <dbReference type="Proteomes" id="UP000298327"/>
    </source>
</evidence>
<sequence>MSTPLPLGSQTPHWEKRAQWMLTSQIRVALLTTAGMEREEEGEEERRDARGGDRYEEEESRTRIYKIATGAADAETNGLADSRSNRPVDGVPPSGPRQPLVHPGRRLPLSLPAPRPGPLCHLHVALCLQHIRGSPIATSSRRETDRGVTLDKHSLDLQLNDPPMSSIPFSTSSFSTLFRTPPHLSSLCPRHLPSYNGSSPGRSLAIADPSFPILLISIQPNSAARPTSPPRRLVHVPDGPLRPGIDRHAGQWSPVASGRCSSTATHGTAQHAANRYRCGGIDMGTATEMEPDNGYARFRG</sequence>
<evidence type="ECO:0000313" key="2">
    <source>
        <dbReference type="EMBL" id="TFY66545.1"/>
    </source>
</evidence>
<feature type="compositionally biased region" description="Basic and acidic residues" evidence="1">
    <location>
        <begin position="44"/>
        <end position="54"/>
    </location>
</feature>
<name>A0A4Y9YW77_9AGAM</name>
<proteinExistence type="predicted"/>
<protein>
    <submittedName>
        <fullName evidence="2">Uncharacterized protein</fullName>
    </submittedName>
</protein>
<dbReference type="AlphaFoldDB" id="A0A4Y9YW77"/>
<organism evidence="2 3">
    <name type="scientific">Dentipellis fragilis</name>
    <dbReference type="NCBI Taxonomy" id="205917"/>
    <lineage>
        <taxon>Eukaryota</taxon>
        <taxon>Fungi</taxon>
        <taxon>Dikarya</taxon>
        <taxon>Basidiomycota</taxon>
        <taxon>Agaricomycotina</taxon>
        <taxon>Agaricomycetes</taxon>
        <taxon>Russulales</taxon>
        <taxon>Hericiaceae</taxon>
        <taxon>Dentipellis</taxon>
    </lineage>
</organism>
<evidence type="ECO:0000256" key="1">
    <source>
        <dbReference type="SAM" id="MobiDB-lite"/>
    </source>
</evidence>
<feature type="region of interest" description="Disordered" evidence="1">
    <location>
        <begin position="32"/>
        <end position="105"/>
    </location>
</feature>
<keyword evidence="3" id="KW-1185">Reference proteome</keyword>